<feature type="region of interest" description="Disordered" evidence="1">
    <location>
        <begin position="83"/>
        <end position="115"/>
    </location>
</feature>
<protein>
    <submittedName>
        <fullName evidence="2">Uncharacterized protein</fullName>
    </submittedName>
</protein>
<name>A0A1E1WA71_PECGO</name>
<evidence type="ECO:0000256" key="1">
    <source>
        <dbReference type="SAM" id="MobiDB-lite"/>
    </source>
</evidence>
<proteinExistence type="predicted"/>
<feature type="non-terminal residue" evidence="2">
    <location>
        <position position="1"/>
    </location>
</feature>
<feature type="non-terminal residue" evidence="2">
    <location>
        <position position="115"/>
    </location>
</feature>
<accession>A0A1E1WA71</accession>
<organism evidence="2">
    <name type="scientific">Pectinophora gossypiella</name>
    <name type="common">Cotton pink bollworm</name>
    <name type="synonym">Depressaria gossypiella</name>
    <dbReference type="NCBI Taxonomy" id="13191"/>
    <lineage>
        <taxon>Eukaryota</taxon>
        <taxon>Metazoa</taxon>
        <taxon>Ecdysozoa</taxon>
        <taxon>Arthropoda</taxon>
        <taxon>Hexapoda</taxon>
        <taxon>Insecta</taxon>
        <taxon>Pterygota</taxon>
        <taxon>Neoptera</taxon>
        <taxon>Endopterygota</taxon>
        <taxon>Lepidoptera</taxon>
        <taxon>Glossata</taxon>
        <taxon>Ditrysia</taxon>
        <taxon>Gelechioidea</taxon>
        <taxon>Gelechiidae</taxon>
        <taxon>Apatetrinae</taxon>
        <taxon>Pectinophora</taxon>
    </lineage>
</organism>
<sequence length="115" mass="13093">TPDMWSRYWSDFKNKLKKKVKVLNRKKRLGSYTSDKESKPLTKLEKRALVILGPKFAKISNREEGSHSFSKHLPAEVKVEDYQDNGDCCKEPSESSDRLSIDGDRDGDSEGSSPE</sequence>
<dbReference type="EMBL" id="GDQN01007180">
    <property type="protein sequence ID" value="JAT83874.1"/>
    <property type="molecule type" value="Transcribed_RNA"/>
</dbReference>
<gene>
    <name evidence="2" type="ORF">g.1841</name>
</gene>
<evidence type="ECO:0000313" key="2">
    <source>
        <dbReference type="EMBL" id="JAT83874.1"/>
    </source>
</evidence>
<dbReference type="AlphaFoldDB" id="A0A1E1WA71"/>
<dbReference type="OrthoDB" id="7354477at2759"/>
<feature type="compositionally biased region" description="Basic and acidic residues" evidence="1">
    <location>
        <begin position="83"/>
        <end position="108"/>
    </location>
</feature>
<reference evidence="2" key="1">
    <citation type="submission" date="2015-09" db="EMBL/GenBank/DDBJ databases">
        <title>De novo assembly of Pectinophora gossypiella (Pink Bollworm) gut transcriptome.</title>
        <authorList>
            <person name="Tassone E.E."/>
        </authorList>
    </citation>
    <scope>NUCLEOTIDE SEQUENCE</scope>
</reference>